<dbReference type="InterPro" id="IPR001606">
    <property type="entry name" value="ARID_dom"/>
</dbReference>
<dbReference type="GO" id="GO:0003677">
    <property type="term" value="F:DNA binding"/>
    <property type="evidence" value="ECO:0007669"/>
    <property type="project" value="UniProtKB-UniRule"/>
</dbReference>
<feature type="region of interest" description="Disordered" evidence="10">
    <location>
        <begin position="529"/>
        <end position="567"/>
    </location>
</feature>
<comment type="subunit">
    <text evidence="8">Heterodimer with ARID3A. Interacts with unphosphorylated RB1.</text>
</comment>
<dbReference type="AlphaFoldDB" id="A0A2J8UD71"/>
<evidence type="ECO:0000259" key="12">
    <source>
        <dbReference type="PROSITE" id="PS51486"/>
    </source>
</evidence>
<gene>
    <name evidence="13" type="ORF">CR201_G0028806</name>
</gene>
<dbReference type="GO" id="GO:0005634">
    <property type="term" value="C:nucleus"/>
    <property type="evidence" value="ECO:0007669"/>
    <property type="project" value="UniProtKB-SubCell"/>
</dbReference>
<evidence type="ECO:0000256" key="4">
    <source>
        <dbReference type="ARBA" id="ARBA00023015"/>
    </source>
</evidence>
<dbReference type="PROSITE" id="PS51486">
    <property type="entry name" value="REKLES"/>
    <property type="match status" value="1"/>
</dbReference>
<keyword evidence="3" id="KW-0007">Acetylation</keyword>
<dbReference type="PANTHER" id="PTHR15348:SF3">
    <property type="entry name" value="AT-RICH INTERACTIVE DOMAIN-CONTAINING PROTEIN 3B"/>
    <property type="match status" value="1"/>
</dbReference>
<dbReference type="PROSITE" id="PS51011">
    <property type="entry name" value="ARID"/>
    <property type="match status" value="1"/>
</dbReference>
<proteinExistence type="predicted"/>
<feature type="region of interest" description="Disordered" evidence="10">
    <location>
        <begin position="56"/>
        <end position="117"/>
    </location>
</feature>
<dbReference type="InterPro" id="IPR036431">
    <property type="entry name" value="ARID_dom_sf"/>
</dbReference>
<keyword evidence="2" id="KW-0597">Phosphoprotein</keyword>
<evidence type="ECO:0000256" key="2">
    <source>
        <dbReference type="ARBA" id="ARBA00022553"/>
    </source>
</evidence>
<keyword evidence="7 9" id="KW-0539">Nucleus</keyword>
<dbReference type="InterPro" id="IPR045147">
    <property type="entry name" value="ARI3A/B/C"/>
</dbReference>
<dbReference type="CDD" id="cd16879">
    <property type="entry name" value="ARID_ARID3B"/>
    <property type="match status" value="1"/>
</dbReference>
<reference evidence="13" key="1">
    <citation type="submission" date="2017-12" db="EMBL/GenBank/DDBJ databases">
        <title>High-resolution comparative analysis of great ape genomes.</title>
        <authorList>
            <person name="Pollen A."/>
            <person name="Hastie A."/>
            <person name="Hormozdiari F."/>
            <person name="Dougherty M."/>
            <person name="Liu R."/>
            <person name="Chaisson M."/>
            <person name="Hoppe E."/>
            <person name="Hill C."/>
            <person name="Pang A."/>
            <person name="Hillier L."/>
            <person name="Baker C."/>
            <person name="Armstrong J."/>
            <person name="Shendure J."/>
            <person name="Paten B."/>
            <person name="Wilson R."/>
            <person name="Chao H."/>
            <person name="Schneider V."/>
            <person name="Ventura M."/>
            <person name="Kronenberg Z."/>
            <person name="Murali S."/>
            <person name="Gordon D."/>
            <person name="Cantsilieris S."/>
            <person name="Munson K."/>
            <person name="Nelson B."/>
            <person name="Raja A."/>
            <person name="Underwood J."/>
            <person name="Diekhans M."/>
            <person name="Fiddes I."/>
            <person name="Haussler D."/>
            <person name="Eichler E."/>
        </authorList>
    </citation>
    <scope>NUCLEOTIDE SEQUENCE [LARGE SCALE GENOMIC DNA]</scope>
    <source>
        <strain evidence="13">Susie</strain>
    </source>
</reference>
<keyword evidence="6" id="KW-0804">Transcription</keyword>
<dbReference type="Gene3D" id="1.10.150.60">
    <property type="entry name" value="ARID DNA-binding domain"/>
    <property type="match status" value="1"/>
</dbReference>
<keyword evidence="1" id="KW-0488">Methylation</keyword>
<evidence type="ECO:0000256" key="10">
    <source>
        <dbReference type="SAM" id="MobiDB-lite"/>
    </source>
</evidence>
<evidence type="ECO:0000259" key="11">
    <source>
        <dbReference type="PROSITE" id="PS51011"/>
    </source>
</evidence>
<dbReference type="PANTHER" id="PTHR15348">
    <property type="entry name" value="AT-RICH INTERACTIVE DOMAIN-CONTAINING PROTEIN ARID DOMAIN- CONTAINING PROTEIN DEAD RINGER PROTEIN B-CELL REGULATOR OF IGH TRANSCRIPTION BRIGHT"/>
    <property type="match status" value="1"/>
</dbReference>
<accession>A0A2J8UD71</accession>
<evidence type="ECO:0000256" key="7">
    <source>
        <dbReference type="ARBA" id="ARBA00023242"/>
    </source>
</evidence>
<comment type="subcellular location">
    <subcellularLocation>
        <location evidence="9">Nucleus</location>
    </subcellularLocation>
</comment>
<feature type="region of interest" description="Disordered" evidence="10">
    <location>
        <begin position="1"/>
        <end position="43"/>
    </location>
</feature>
<feature type="region of interest" description="Disordered" evidence="10">
    <location>
        <begin position="142"/>
        <end position="185"/>
    </location>
</feature>
<evidence type="ECO:0000256" key="8">
    <source>
        <dbReference type="ARBA" id="ARBA00062449"/>
    </source>
</evidence>
<feature type="domain" description="REKLES" evidence="12">
    <location>
        <begin position="425"/>
        <end position="523"/>
    </location>
</feature>
<dbReference type="SMART" id="SM00501">
    <property type="entry name" value="BRIGHT"/>
    <property type="match status" value="1"/>
</dbReference>
<dbReference type="GO" id="GO:0006357">
    <property type="term" value="P:regulation of transcription by RNA polymerase II"/>
    <property type="evidence" value="ECO:0007669"/>
    <property type="project" value="InterPro"/>
</dbReference>
<dbReference type="OrthoDB" id="10044343at2759"/>
<comment type="function">
    <text evidence="9">Transcription factor.</text>
</comment>
<evidence type="ECO:0000256" key="3">
    <source>
        <dbReference type="ARBA" id="ARBA00022990"/>
    </source>
</evidence>
<sequence>MEPLQQQQQQQQKRQQQQQQQKQPHLAPLQMDAREKQGQQMREAQFLYAQKLVTQPTLLSATPGRPSGSTPLGPLARVPPTTAVAQVFERGNMNSEPEEEDGGLEDEDGDDEVAEVAEKETQAASKYFHVQKVARQDPRVAPMSNLLPAPGLPPHGQQAKEDHTKDASKSSPSVSTAGQPNWNLDEQLKQNGGLAWSDDADGGRGREISRDFAKLYELDGDPERKEFLDDLFVFMQKRGTPINRIPIMAKQILDLYMLYKLVTEKGGLVEIINKKIWREITKGLNLPTSITSAAFTLRTQYMKYLYAYECEKKALSSPAELQAAIDGNRREGRRPSYSSSLFGYSPAAATAAAAAGAPALLSPPKIRFPILGLGSSSGTNTSSPRISPATTLRKGDGAPVTTVPVPNRLAVPVTLASQQAGTRTAALEQLRERLESGEPAEKKASRLSEEEQRLVQQAFQRNFFSMARQLPMKIRINGRAEDRAEASSAALNLTTSSIGSINMSVDIDGTTYAGVLFAQKPVVHLITGSAPQSLGSSASSSSSSHCSPSPTSSRGTPSAEPSTSWSL</sequence>
<evidence type="ECO:0000256" key="6">
    <source>
        <dbReference type="ARBA" id="ARBA00023163"/>
    </source>
</evidence>
<dbReference type="InterPro" id="IPR023334">
    <property type="entry name" value="REKLES_domain"/>
</dbReference>
<keyword evidence="5 9" id="KW-0238">DNA-binding</keyword>
<feature type="compositionally biased region" description="Acidic residues" evidence="10">
    <location>
        <begin position="96"/>
        <end position="115"/>
    </location>
</feature>
<dbReference type="EMBL" id="NDHI03003463">
    <property type="protein sequence ID" value="PNJ43222.1"/>
    <property type="molecule type" value="Genomic_DNA"/>
</dbReference>
<dbReference type="SUPFAM" id="SSF46774">
    <property type="entry name" value="ARID-like"/>
    <property type="match status" value="1"/>
</dbReference>
<dbReference type="SMART" id="SM01014">
    <property type="entry name" value="ARID"/>
    <property type="match status" value="1"/>
</dbReference>
<evidence type="ECO:0000256" key="5">
    <source>
        <dbReference type="ARBA" id="ARBA00023125"/>
    </source>
</evidence>
<evidence type="ECO:0000313" key="13">
    <source>
        <dbReference type="EMBL" id="PNJ43222.1"/>
    </source>
</evidence>
<protein>
    <recommendedName>
        <fullName evidence="9">AT-rich interactive domain-containing protein 3</fullName>
        <shortName evidence="9">ARID domain-containing protein</shortName>
    </recommendedName>
</protein>
<feature type="region of interest" description="Disordered" evidence="10">
    <location>
        <begin position="376"/>
        <end position="403"/>
    </location>
</feature>
<keyword evidence="4 9" id="KW-0805">Transcription regulation</keyword>
<feature type="domain" description="ARID" evidence="11">
    <location>
        <begin position="221"/>
        <end position="313"/>
    </location>
</feature>
<feature type="compositionally biased region" description="Low complexity" evidence="10">
    <location>
        <begin position="529"/>
        <end position="558"/>
    </location>
</feature>
<evidence type="ECO:0000256" key="9">
    <source>
        <dbReference type="RuleBase" id="RU369100"/>
    </source>
</evidence>
<name>A0A2J8UD71_PONAB</name>
<feature type="compositionally biased region" description="Basic and acidic residues" evidence="10">
    <location>
        <begin position="158"/>
        <end position="168"/>
    </location>
</feature>
<feature type="compositionally biased region" description="Low complexity" evidence="10">
    <location>
        <begin position="1"/>
        <end position="23"/>
    </location>
</feature>
<comment type="caution">
    <text evidence="13">The sequence shown here is derived from an EMBL/GenBank/DDBJ whole genome shotgun (WGS) entry which is preliminary data.</text>
</comment>
<evidence type="ECO:0000256" key="1">
    <source>
        <dbReference type="ARBA" id="ARBA00022481"/>
    </source>
</evidence>
<dbReference type="Pfam" id="PF01388">
    <property type="entry name" value="ARID"/>
    <property type="match status" value="1"/>
</dbReference>
<dbReference type="FunFam" id="1.10.150.60:FF:000008">
    <property type="entry name" value="Putative AT-rich interactive domain-containing protein 3B"/>
    <property type="match status" value="1"/>
</dbReference>
<organism evidence="13">
    <name type="scientific">Pongo abelii</name>
    <name type="common">Sumatran orangutan</name>
    <name type="synonym">Pongo pygmaeus abelii</name>
    <dbReference type="NCBI Taxonomy" id="9601"/>
    <lineage>
        <taxon>Eukaryota</taxon>
        <taxon>Metazoa</taxon>
        <taxon>Chordata</taxon>
        <taxon>Craniata</taxon>
        <taxon>Vertebrata</taxon>
        <taxon>Euteleostomi</taxon>
        <taxon>Mammalia</taxon>
        <taxon>Eutheria</taxon>
        <taxon>Euarchontoglires</taxon>
        <taxon>Primates</taxon>
        <taxon>Haplorrhini</taxon>
        <taxon>Catarrhini</taxon>
        <taxon>Hominidae</taxon>
        <taxon>Pongo</taxon>
    </lineage>
</organism>
<feature type="compositionally biased region" description="Polar residues" evidence="10">
    <location>
        <begin position="169"/>
        <end position="184"/>
    </location>
</feature>